<dbReference type="Pfam" id="PF13202">
    <property type="entry name" value="EF-hand_5"/>
    <property type="match status" value="1"/>
</dbReference>
<name>A0ABM9GMM9_9GAMM</name>
<protein>
    <recommendedName>
        <fullName evidence="1">EF-hand domain-containing protein</fullName>
    </recommendedName>
</protein>
<organism evidence="2 3">
    <name type="scientific">Pseudoalteromonas holothuriae</name>
    <dbReference type="NCBI Taxonomy" id="2963714"/>
    <lineage>
        <taxon>Bacteria</taxon>
        <taxon>Pseudomonadati</taxon>
        <taxon>Pseudomonadota</taxon>
        <taxon>Gammaproteobacteria</taxon>
        <taxon>Alteromonadales</taxon>
        <taxon>Pseudoalteromonadaceae</taxon>
        <taxon>Pseudoalteromonas</taxon>
    </lineage>
</organism>
<evidence type="ECO:0000313" key="3">
    <source>
        <dbReference type="Proteomes" id="UP001152485"/>
    </source>
</evidence>
<dbReference type="Gene3D" id="1.10.238.10">
    <property type="entry name" value="EF-hand"/>
    <property type="match status" value="1"/>
</dbReference>
<evidence type="ECO:0000313" key="2">
    <source>
        <dbReference type="EMBL" id="CAH9066282.1"/>
    </source>
</evidence>
<proteinExistence type="predicted"/>
<accession>A0ABM9GMM9</accession>
<dbReference type="InterPro" id="IPR011992">
    <property type="entry name" value="EF-hand-dom_pair"/>
</dbReference>
<dbReference type="SUPFAM" id="SSF47473">
    <property type="entry name" value="EF-hand"/>
    <property type="match status" value="1"/>
</dbReference>
<reference evidence="2 3" key="1">
    <citation type="submission" date="2022-07" db="EMBL/GenBank/DDBJ databases">
        <authorList>
            <person name="Criscuolo A."/>
        </authorList>
    </citation>
    <scope>NUCLEOTIDE SEQUENCE [LARGE SCALE GENOMIC DNA]</scope>
    <source>
        <strain evidence="3">CIP 111951</strain>
    </source>
</reference>
<gene>
    <name evidence="2" type="ORF">PSECIP111951_03544</name>
</gene>
<sequence length="205" mass="22251">MKRSIINTAIAIATLTTLTVSANAEAKKGGKGRYKAPEAVFIKLDADQNAVLTLNELLANIESRAQKKLDRADTNISSEIELDEYLAKKRHSVDLSEFAADIVQCVQDTKDATEGSNIIVPAASHFASPQSKFTQLDTDNSGGISLTEITNTLTAHQTDAFSAMDENIDNSVTLEEFIQHGENRRATREAVKACIDSLITLDEPV</sequence>
<dbReference type="Proteomes" id="UP001152485">
    <property type="component" value="Unassembled WGS sequence"/>
</dbReference>
<dbReference type="RefSeq" id="WP_261594837.1">
    <property type="nucleotide sequence ID" value="NZ_CAMAPD010000021.1"/>
</dbReference>
<comment type="caution">
    <text evidence="2">The sequence shown here is derived from an EMBL/GenBank/DDBJ whole genome shotgun (WGS) entry which is preliminary data.</text>
</comment>
<evidence type="ECO:0000259" key="1">
    <source>
        <dbReference type="Pfam" id="PF13202"/>
    </source>
</evidence>
<dbReference type="InterPro" id="IPR002048">
    <property type="entry name" value="EF_hand_dom"/>
</dbReference>
<dbReference type="EMBL" id="CAMAPD010000021">
    <property type="protein sequence ID" value="CAH9066282.1"/>
    <property type="molecule type" value="Genomic_DNA"/>
</dbReference>
<feature type="domain" description="EF-hand" evidence="1">
    <location>
        <begin position="133"/>
        <end position="149"/>
    </location>
</feature>